<evidence type="ECO:0000313" key="1">
    <source>
        <dbReference type="EMBL" id="PKR58889.1"/>
    </source>
</evidence>
<name>A0A2N3L7V9_9PROT</name>
<comment type="caution">
    <text evidence="1">The sequence shown here is derived from an EMBL/GenBank/DDBJ whole genome shotgun (WGS) entry which is preliminary data.</text>
</comment>
<sequence length="97" mass="10608">MNLSDLQEMARNRGFSHVFSASGALVTCDGKQAKYHADDLTIIDSRSVDAGTDPGDDATLYMIEANDGTRGMLIVPDSFHTDADKADLIDHLRRKHS</sequence>
<proteinExistence type="predicted"/>
<reference evidence="1 2" key="1">
    <citation type="submission" date="2017-09" db="EMBL/GenBank/DDBJ databases">
        <title>Biodiversity and function of Thalassospira species in the particle-attached aromatic-hydrocarbon-degrading consortia from the surface seawater of the China South Sea.</title>
        <authorList>
            <person name="Dong C."/>
            <person name="Lai Q."/>
            <person name="Shao Z."/>
        </authorList>
    </citation>
    <scope>NUCLEOTIDE SEQUENCE [LARGE SCALE GENOMIC DNA]</scope>
    <source>
        <strain evidence="1 2">139Z-12</strain>
    </source>
</reference>
<evidence type="ECO:0000313" key="2">
    <source>
        <dbReference type="Proteomes" id="UP000233332"/>
    </source>
</evidence>
<dbReference type="EMBL" id="NXGX01000003">
    <property type="protein sequence ID" value="PKR58889.1"/>
    <property type="molecule type" value="Genomic_DNA"/>
</dbReference>
<dbReference type="Proteomes" id="UP000233332">
    <property type="component" value="Unassembled WGS sequence"/>
</dbReference>
<gene>
    <name evidence="1" type="ORF">COO92_08575</name>
</gene>
<protein>
    <submittedName>
        <fullName evidence="1">Phosphoribosylpyrophosphate synthetase</fullName>
    </submittedName>
</protein>
<accession>A0A2N3L7V9</accession>
<organism evidence="1 2">
    <name type="scientific">Thalassospira lohafexi</name>
    <dbReference type="NCBI Taxonomy" id="744227"/>
    <lineage>
        <taxon>Bacteria</taxon>
        <taxon>Pseudomonadati</taxon>
        <taxon>Pseudomonadota</taxon>
        <taxon>Alphaproteobacteria</taxon>
        <taxon>Rhodospirillales</taxon>
        <taxon>Thalassospiraceae</taxon>
        <taxon>Thalassospira</taxon>
    </lineage>
</organism>
<dbReference type="AlphaFoldDB" id="A0A2N3L7V9"/>
<dbReference type="RefSeq" id="WP_101301375.1">
    <property type="nucleotide sequence ID" value="NZ_NXGX01000003.1"/>
</dbReference>
<keyword evidence="2" id="KW-1185">Reference proteome</keyword>